<comment type="caution">
    <text evidence="1">The sequence shown here is derived from an EMBL/GenBank/DDBJ whole genome shotgun (WGS) entry which is preliminary data.</text>
</comment>
<proteinExistence type="predicted"/>
<name>A0ABN7WG70_GIGMA</name>
<evidence type="ECO:0000313" key="2">
    <source>
        <dbReference type="Proteomes" id="UP000789901"/>
    </source>
</evidence>
<dbReference type="Proteomes" id="UP000789901">
    <property type="component" value="Unassembled WGS sequence"/>
</dbReference>
<feature type="non-terminal residue" evidence="1">
    <location>
        <position position="1"/>
    </location>
</feature>
<feature type="non-terminal residue" evidence="1">
    <location>
        <position position="84"/>
    </location>
</feature>
<gene>
    <name evidence="1" type="ORF">GMARGA_LOCUS30624</name>
</gene>
<keyword evidence="2" id="KW-1185">Reference proteome</keyword>
<organism evidence="1 2">
    <name type="scientific">Gigaspora margarita</name>
    <dbReference type="NCBI Taxonomy" id="4874"/>
    <lineage>
        <taxon>Eukaryota</taxon>
        <taxon>Fungi</taxon>
        <taxon>Fungi incertae sedis</taxon>
        <taxon>Mucoromycota</taxon>
        <taxon>Glomeromycotina</taxon>
        <taxon>Glomeromycetes</taxon>
        <taxon>Diversisporales</taxon>
        <taxon>Gigasporaceae</taxon>
        <taxon>Gigaspora</taxon>
    </lineage>
</organism>
<evidence type="ECO:0000313" key="1">
    <source>
        <dbReference type="EMBL" id="CAG8831309.1"/>
    </source>
</evidence>
<accession>A0ABN7WG70</accession>
<reference evidence="1 2" key="1">
    <citation type="submission" date="2021-06" db="EMBL/GenBank/DDBJ databases">
        <authorList>
            <person name="Kallberg Y."/>
            <person name="Tangrot J."/>
            <person name="Rosling A."/>
        </authorList>
    </citation>
    <scope>NUCLEOTIDE SEQUENCE [LARGE SCALE GENOMIC DNA]</scope>
    <source>
        <strain evidence="1 2">120-4 pot B 10/14</strain>
    </source>
</reference>
<dbReference type="EMBL" id="CAJVQB010043614">
    <property type="protein sequence ID" value="CAG8831309.1"/>
    <property type="molecule type" value="Genomic_DNA"/>
</dbReference>
<sequence>LPLGKSFKIAAYVDDLSVGLGASSDWDNLNKLLQVYKAASNAKINKRKTKVVPLIAIAKRIELREIEDFEKVEEEGILNILGYE</sequence>
<protein>
    <submittedName>
        <fullName evidence="1">21485_t:CDS:1</fullName>
    </submittedName>
</protein>